<dbReference type="RefSeq" id="WP_159441485.1">
    <property type="nucleotide sequence ID" value="NZ_CP154654.1"/>
</dbReference>
<dbReference type="STRING" id="311180.SAMN04488050_12414"/>
<gene>
    <name evidence="1" type="ORF">SAMN04488050_12414</name>
</gene>
<dbReference type="EMBL" id="FOZW01000024">
    <property type="protein sequence ID" value="SFT25999.1"/>
    <property type="molecule type" value="Genomic_DNA"/>
</dbReference>
<evidence type="ECO:0000313" key="2">
    <source>
        <dbReference type="Proteomes" id="UP000199392"/>
    </source>
</evidence>
<accession>A0A1I6WJ57</accession>
<name>A0A1I6WJ57_9RHOB</name>
<dbReference type="AlphaFoldDB" id="A0A1I6WJ57"/>
<sequence length="57" mass="5945">MTIERPRVLAISAAFLVVAIFVGANIHLVSVSLSSQPSCVETAKEGAGTYRPAKPSC</sequence>
<proteinExistence type="predicted"/>
<protein>
    <submittedName>
        <fullName evidence="1">Uncharacterized protein</fullName>
    </submittedName>
</protein>
<keyword evidence="2" id="KW-1185">Reference proteome</keyword>
<evidence type="ECO:0000313" key="1">
    <source>
        <dbReference type="EMBL" id="SFT25999.1"/>
    </source>
</evidence>
<organism evidence="1 2">
    <name type="scientific">Alloyangia pacifica</name>
    <dbReference type="NCBI Taxonomy" id="311180"/>
    <lineage>
        <taxon>Bacteria</taxon>
        <taxon>Pseudomonadati</taxon>
        <taxon>Pseudomonadota</taxon>
        <taxon>Alphaproteobacteria</taxon>
        <taxon>Rhodobacterales</taxon>
        <taxon>Roseobacteraceae</taxon>
        <taxon>Alloyangia</taxon>
    </lineage>
</organism>
<reference evidence="2" key="1">
    <citation type="submission" date="2016-10" db="EMBL/GenBank/DDBJ databases">
        <authorList>
            <person name="Varghese N."/>
            <person name="Submissions S."/>
        </authorList>
    </citation>
    <scope>NUCLEOTIDE SEQUENCE [LARGE SCALE GENOMIC DNA]</scope>
    <source>
        <strain evidence="2">DSM 26894</strain>
    </source>
</reference>
<dbReference type="Proteomes" id="UP000199392">
    <property type="component" value="Unassembled WGS sequence"/>
</dbReference>